<evidence type="ECO:0000256" key="1">
    <source>
        <dbReference type="SAM" id="MobiDB-lite"/>
    </source>
</evidence>
<reference evidence="2 3" key="2">
    <citation type="submission" date="2013-04" db="EMBL/GenBank/DDBJ databases">
        <title>Comparative genomics of 12 strains of Erwinia amylovora identifies a pan-genome with a large conserved core and provides insights into host specificity.</title>
        <authorList>
            <person name="Mann R.A."/>
            <person name="Smits T.H.M."/>
            <person name="Buehlmann A."/>
            <person name="Blom J."/>
            <person name="Goesmann A."/>
            <person name="Frey J.E."/>
            <person name="Plummer K.M."/>
            <person name="Beer S.V."/>
            <person name="Luck J."/>
            <person name="Duffy B."/>
            <person name="Rodoni B."/>
        </authorList>
    </citation>
    <scope>NUCLEOTIDE SEQUENCE [LARGE SCALE GENOMIC DNA]</scope>
    <source>
        <strain evidence="3">CFBP 1232</strain>
    </source>
</reference>
<proteinExistence type="predicted"/>
<dbReference type="AlphaFoldDB" id="A0A831ERB1"/>
<dbReference type="EMBL" id="CAPB01000023">
    <property type="protein sequence ID" value="CCO94257.1"/>
    <property type="molecule type" value="Genomic_DNA"/>
</dbReference>
<feature type="compositionally biased region" description="Acidic residues" evidence="1">
    <location>
        <begin position="1"/>
        <end position="10"/>
    </location>
</feature>
<accession>A0A831ERB1</accession>
<dbReference type="Proteomes" id="UP000013111">
    <property type="component" value="Unassembled WGS sequence"/>
</dbReference>
<evidence type="ECO:0000313" key="2">
    <source>
        <dbReference type="EMBL" id="CCO94257.1"/>
    </source>
</evidence>
<dbReference type="GO" id="GO:0008233">
    <property type="term" value="F:peptidase activity"/>
    <property type="evidence" value="ECO:0007669"/>
    <property type="project" value="UniProtKB-KW"/>
</dbReference>
<evidence type="ECO:0000313" key="3">
    <source>
        <dbReference type="Proteomes" id="UP000013111"/>
    </source>
</evidence>
<comment type="caution">
    <text evidence="2">The sequence shown here is derived from an EMBL/GenBank/DDBJ whole genome shotgun (WGS) entry which is preliminary data.</text>
</comment>
<reference evidence="2 3" key="1">
    <citation type="submission" date="2012-11" db="EMBL/GenBank/DDBJ databases">
        <authorList>
            <person name="Linke B."/>
        </authorList>
    </citation>
    <scope>NUCLEOTIDE SEQUENCE [LARGE SCALE GENOMIC DNA]</scope>
    <source>
        <strain evidence="3">CFBP 1232</strain>
    </source>
</reference>
<name>A0A831ERB1_ERWAM</name>
<dbReference type="EC" id="3.4.-.-" evidence="2"/>
<keyword evidence="2" id="KW-0645">Protease</keyword>
<gene>
    <name evidence="2" type="ORF">BN437_2338</name>
</gene>
<dbReference type="GO" id="GO:0006508">
    <property type="term" value="P:proteolysis"/>
    <property type="evidence" value="ECO:0007669"/>
    <property type="project" value="UniProtKB-KW"/>
</dbReference>
<protein>
    <submittedName>
        <fullName evidence="2">Uncharacterized protease yegQ</fullName>
        <ecNumber evidence="2">3.4.-.-</ecNumber>
    </submittedName>
</protein>
<feature type="region of interest" description="Disordered" evidence="1">
    <location>
        <begin position="1"/>
        <end position="20"/>
    </location>
</feature>
<organism evidence="2 3">
    <name type="scientific">Erwinia amylovora NBRC 12687 = CFBP 1232</name>
    <dbReference type="NCBI Taxonomy" id="1219359"/>
    <lineage>
        <taxon>Bacteria</taxon>
        <taxon>Pseudomonadati</taxon>
        <taxon>Pseudomonadota</taxon>
        <taxon>Gammaproteobacteria</taxon>
        <taxon>Enterobacterales</taxon>
        <taxon>Erwiniaceae</taxon>
        <taxon>Erwinia</taxon>
    </lineage>
</organism>
<keyword evidence="2" id="KW-0378">Hydrolase</keyword>
<sequence>MQEGKEEENAPIEQRPIDQQQVSLCRQWPGDKVFVLEEAMRPGEYMTAFEDRHGTCIINPRIYVPWRTSNASRRSASIPED</sequence>